<dbReference type="OrthoDB" id="5735516at2"/>
<protein>
    <submittedName>
        <fullName evidence="1">Uncharacterized protein</fullName>
    </submittedName>
</protein>
<organism evidence="1 2">
    <name type="scientific">Cesiribacter andamanensis AMV16</name>
    <dbReference type="NCBI Taxonomy" id="1279009"/>
    <lineage>
        <taxon>Bacteria</taxon>
        <taxon>Pseudomonadati</taxon>
        <taxon>Bacteroidota</taxon>
        <taxon>Cytophagia</taxon>
        <taxon>Cytophagales</taxon>
        <taxon>Cesiribacteraceae</taxon>
        <taxon>Cesiribacter</taxon>
    </lineage>
</organism>
<dbReference type="eggNOG" id="ENOG503140B">
    <property type="taxonomic scope" value="Bacteria"/>
</dbReference>
<evidence type="ECO:0000313" key="1">
    <source>
        <dbReference type="EMBL" id="EMR02610.1"/>
    </source>
</evidence>
<dbReference type="Pfam" id="PF20420">
    <property type="entry name" value="DUF6702"/>
    <property type="match status" value="1"/>
</dbReference>
<gene>
    <name evidence="1" type="ORF">ADICEAN_02266</name>
</gene>
<dbReference type="AlphaFoldDB" id="M7NLE4"/>
<proteinExistence type="predicted"/>
<evidence type="ECO:0000313" key="2">
    <source>
        <dbReference type="Proteomes" id="UP000011910"/>
    </source>
</evidence>
<dbReference type="InterPro" id="IPR046525">
    <property type="entry name" value="DUF6702"/>
</dbReference>
<dbReference type="RefSeq" id="WP_009195659.1">
    <property type="nucleotide sequence ID" value="NZ_AODQ01000052.1"/>
</dbReference>
<name>M7NLE4_9BACT</name>
<sequence>MMVNYLLVLLIGWLHPLHLSVSDLVLNAGTGNLEISHRIFLDDLEDALRAHTGEPIDLSNPKDPEKVQQAVGRYLQQHFRLSLNGKAVQPQYLGYELEQEAIWAYMEVPRVRQISTITIQNTLFFDRFTDQLNLVHVTQKGKIQSLRLDHKQPEGSMRF</sequence>
<accession>M7NLE4</accession>
<keyword evidence="2" id="KW-1185">Reference proteome</keyword>
<dbReference type="STRING" id="1279009.ADICEAN_02266"/>
<comment type="caution">
    <text evidence="1">The sequence shown here is derived from an EMBL/GenBank/DDBJ whole genome shotgun (WGS) entry which is preliminary data.</text>
</comment>
<dbReference type="Proteomes" id="UP000011910">
    <property type="component" value="Unassembled WGS sequence"/>
</dbReference>
<reference evidence="1 2" key="1">
    <citation type="journal article" date="2013" name="Genome Announc.">
        <title>Draft Genome Sequence of Cesiribacter andamanensis Strain AMV16T, Isolated from a Soil Sample from a Mud Volcano in the Andaman Islands, India.</title>
        <authorList>
            <person name="Shivaji S."/>
            <person name="Ara S."/>
            <person name="Begum Z."/>
            <person name="Srinivas T.N."/>
            <person name="Singh A."/>
            <person name="Kumar Pinnaka A."/>
        </authorList>
    </citation>
    <scope>NUCLEOTIDE SEQUENCE [LARGE SCALE GENOMIC DNA]</scope>
    <source>
        <strain evidence="1 2">AMV16</strain>
    </source>
</reference>
<dbReference type="EMBL" id="AODQ01000052">
    <property type="protein sequence ID" value="EMR02610.1"/>
    <property type="molecule type" value="Genomic_DNA"/>
</dbReference>